<name>A0A7K0D1S6_9NOCA</name>
<dbReference type="AlphaFoldDB" id="A0A7K0D1S6"/>
<organism evidence="4 5">
    <name type="scientific">Nocardia macrotermitis</name>
    <dbReference type="NCBI Taxonomy" id="2585198"/>
    <lineage>
        <taxon>Bacteria</taxon>
        <taxon>Bacillati</taxon>
        <taxon>Actinomycetota</taxon>
        <taxon>Actinomycetes</taxon>
        <taxon>Mycobacteriales</taxon>
        <taxon>Nocardiaceae</taxon>
        <taxon>Nocardia</taxon>
    </lineage>
</organism>
<evidence type="ECO:0000313" key="5">
    <source>
        <dbReference type="Proteomes" id="UP000438448"/>
    </source>
</evidence>
<dbReference type="InterPro" id="IPR040611">
    <property type="entry name" value="AlkX_C"/>
</dbReference>
<gene>
    <name evidence="4" type="ORF">NRB20_27490</name>
</gene>
<dbReference type="InterPro" id="IPR001647">
    <property type="entry name" value="HTH_TetR"/>
</dbReference>
<sequence length="205" mass="22138">MTTVADAPNFQSEMRLLLRERALDAAREVVCTEGWGAVNMSRLAKDVGISRPVLYKEIGTRQALADALIERELGTFLSGIVATLAEHPADPITGMTHAAEYTLRTGADNTLLKAVLSGRHTGDTTLLPALVTEPEPVLGRALTALIAAMRDRYPHLTLTDDDLSTLVEILVRLTLSHLFQPIGPIDQATTQIALVITRVFTAMAA</sequence>
<dbReference type="Pfam" id="PF00440">
    <property type="entry name" value="TetR_N"/>
    <property type="match status" value="1"/>
</dbReference>
<reference evidence="4 5" key="1">
    <citation type="submission" date="2019-10" db="EMBL/GenBank/DDBJ databases">
        <title>Nocardia macrotermitis sp. nov. and Nocardia aurantia sp. nov., isolated from the gut of fungus growing-termite Macrotermes natalensis.</title>
        <authorList>
            <person name="Benndorf R."/>
            <person name="Schwitalla J."/>
            <person name="Martin K."/>
            <person name="De Beer W."/>
            <person name="Kaster A.-K."/>
            <person name="Vollmers J."/>
            <person name="Poulsen M."/>
            <person name="Beemelmanns C."/>
        </authorList>
    </citation>
    <scope>NUCLEOTIDE SEQUENCE [LARGE SCALE GENOMIC DNA]</scope>
    <source>
        <strain evidence="4 5">RB20</strain>
    </source>
</reference>
<evidence type="ECO:0000259" key="3">
    <source>
        <dbReference type="PROSITE" id="PS50977"/>
    </source>
</evidence>
<keyword evidence="5" id="KW-1185">Reference proteome</keyword>
<dbReference type="Gene3D" id="1.10.357.10">
    <property type="entry name" value="Tetracycline Repressor, domain 2"/>
    <property type="match status" value="1"/>
</dbReference>
<feature type="DNA-binding region" description="H-T-H motif" evidence="2">
    <location>
        <begin position="39"/>
        <end position="58"/>
    </location>
</feature>
<evidence type="ECO:0000256" key="2">
    <source>
        <dbReference type="PROSITE-ProRule" id="PRU00335"/>
    </source>
</evidence>
<dbReference type="InterPro" id="IPR009057">
    <property type="entry name" value="Homeodomain-like_sf"/>
</dbReference>
<dbReference type="GO" id="GO:0000976">
    <property type="term" value="F:transcription cis-regulatory region binding"/>
    <property type="evidence" value="ECO:0007669"/>
    <property type="project" value="TreeGrafter"/>
</dbReference>
<dbReference type="Proteomes" id="UP000438448">
    <property type="component" value="Unassembled WGS sequence"/>
</dbReference>
<dbReference type="PANTHER" id="PTHR30055">
    <property type="entry name" value="HTH-TYPE TRANSCRIPTIONAL REGULATOR RUTR"/>
    <property type="match status" value="1"/>
</dbReference>
<dbReference type="GO" id="GO:0003700">
    <property type="term" value="F:DNA-binding transcription factor activity"/>
    <property type="evidence" value="ECO:0007669"/>
    <property type="project" value="TreeGrafter"/>
</dbReference>
<dbReference type="EMBL" id="WEGK01000005">
    <property type="protein sequence ID" value="MQY19657.1"/>
    <property type="molecule type" value="Genomic_DNA"/>
</dbReference>
<accession>A0A7K0D1S6</accession>
<dbReference type="InterPro" id="IPR050109">
    <property type="entry name" value="HTH-type_TetR-like_transc_reg"/>
</dbReference>
<evidence type="ECO:0000313" key="4">
    <source>
        <dbReference type="EMBL" id="MQY19657.1"/>
    </source>
</evidence>
<proteinExistence type="predicted"/>
<protein>
    <recommendedName>
        <fullName evidence="3">HTH tetR-type domain-containing protein</fullName>
    </recommendedName>
</protein>
<comment type="caution">
    <text evidence="4">The sequence shown here is derived from an EMBL/GenBank/DDBJ whole genome shotgun (WGS) entry which is preliminary data.</text>
</comment>
<dbReference type="PROSITE" id="PS50977">
    <property type="entry name" value="HTH_TETR_2"/>
    <property type="match status" value="1"/>
</dbReference>
<dbReference type="SUPFAM" id="SSF46689">
    <property type="entry name" value="Homeodomain-like"/>
    <property type="match status" value="1"/>
</dbReference>
<dbReference type="PANTHER" id="PTHR30055:SF146">
    <property type="entry name" value="HTH-TYPE TRANSCRIPTIONAL DUAL REGULATOR CECR"/>
    <property type="match status" value="1"/>
</dbReference>
<dbReference type="RefSeq" id="WP_227833483.1">
    <property type="nucleotide sequence ID" value="NZ_WEGK01000005.1"/>
</dbReference>
<feature type="domain" description="HTH tetR-type" evidence="3">
    <location>
        <begin position="16"/>
        <end position="76"/>
    </location>
</feature>
<keyword evidence="1 2" id="KW-0238">DNA-binding</keyword>
<evidence type="ECO:0000256" key="1">
    <source>
        <dbReference type="ARBA" id="ARBA00023125"/>
    </source>
</evidence>
<dbReference type="Pfam" id="PF18556">
    <property type="entry name" value="TetR_C_35"/>
    <property type="match status" value="1"/>
</dbReference>